<proteinExistence type="predicted"/>
<dbReference type="PANTHER" id="PTHR34406">
    <property type="entry name" value="PROTEIN YCEI"/>
    <property type="match status" value="1"/>
</dbReference>
<protein>
    <submittedName>
        <fullName evidence="2">Polyisoprenoid-binding protein YceI</fullName>
    </submittedName>
</protein>
<name>A0A1M6JTW8_9FLAO</name>
<accession>A0A1M6JTW8</accession>
<dbReference type="InterPro" id="IPR007372">
    <property type="entry name" value="Lipid/polyisoprenoid-bd_YceI"/>
</dbReference>
<organism evidence="2 3">
    <name type="scientific">Aequorivita viscosa</name>
    <dbReference type="NCBI Taxonomy" id="797419"/>
    <lineage>
        <taxon>Bacteria</taxon>
        <taxon>Pseudomonadati</taxon>
        <taxon>Bacteroidota</taxon>
        <taxon>Flavobacteriia</taxon>
        <taxon>Flavobacteriales</taxon>
        <taxon>Flavobacteriaceae</taxon>
        <taxon>Aequorivita</taxon>
    </lineage>
</organism>
<dbReference type="PANTHER" id="PTHR34406:SF1">
    <property type="entry name" value="PROTEIN YCEI"/>
    <property type="match status" value="1"/>
</dbReference>
<gene>
    <name evidence="2" type="ORF">SAMN04487908_11836</name>
</gene>
<dbReference type="Pfam" id="PF04264">
    <property type="entry name" value="YceI"/>
    <property type="match status" value="1"/>
</dbReference>
<dbReference type="SMART" id="SM00867">
    <property type="entry name" value="YceI"/>
    <property type="match status" value="1"/>
</dbReference>
<dbReference type="Proteomes" id="UP000184172">
    <property type="component" value="Unassembled WGS sequence"/>
</dbReference>
<dbReference type="STRING" id="797419.SAMN05216556_11938"/>
<dbReference type="EMBL" id="FQYV01000018">
    <property type="protein sequence ID" value="SHJ50184.1"/>
    <property type="molecule type" value="Genomic_DNA"/>
</dbReference>
<evidence type="ECO:0000313" key="3">
    <source>
        <dbReference type="Proteomes" id="UP000184172"/>
    </source>
</evidence>
<dbReference type="InterPro" id="IPR036761">
    <property type="entry name" value="TTHA0802/YceI-like_sf"/>
</dbReference>
<dbReference type="RefSeq" id="WP_073219390.1">
    <property type="nucleotide sequence ID" value="NZ_FNNS01000019.1"/>
</dbReference>
<dbReference type="SUPFAM" id="SSF101874">
    <property type="entry name" value="YceI-like"/>
    <property type="match status" value="1"/>
</dbReference>
<reference evidence="3" key="1">
    <citation type="submission" date="2016-11" db="EMBL/GenBank/DDBJ databases">
        <authorList>
            <person name="Varghese N."/>
            <person name="Submissions S."/>
        </authorList>
    </citation>
    <scope>NUCLEOTIDE SEQUENCE [LARGE SCALE GENOMIC DNA]</scope>
    <source>
        <strain evidence="3">DSM 26349</strain>
    </source>
</reference>
<dbReference type="AlphaFoldDB" id="A0A1M6JTW8"/>
<dbReference type="Gene3D" id="2.40.128.110">
    <property type="entry name" value="Lipid/polyisoprenoid-binding, YceI-like"/>
    <property type="match status" value="1"/>
</dbReference>
<dbReference type="OrthoDB" id="9811006at2"/>
<keyword evidence="3" id="KW-1185">Reference proteome</keyword>
<evidence type="ECO:0000313" key="2">
    <source>
        <dbReference type="EMBL" id="SHJ50184.1"/>
    </source>
</evidence>
<sequence length="174" mass="19312">MEESKNTTWKIDSTHSEVGFKVKHMMISTVSGSFEEFDGEVKSSSEDFKNAHFSFSAAIDSINTKNKDRDNHLKSDDFFGAENHPKLTFTSKSFDGETMVGDLTIKGFTKEVKLDTDFNGVAVDPYGQTKAGFEFEGQINRKDFGLAWSSVTEAGSIVVGEKVKLVVSIQFVKQ</sequence>
<evidence type="ECO:0000259" key="1">
    <source>
        <dbReference type="SMART" id="SM00867"/>
    </source>
</evidence>
<feature type="domain" description="Lipid/polyisoprenoid-binding YceI-like" evidence="1">
    <location>
        <begin position="8"/>
        <end position="172"/>
    </location>
</feature>